<evidence type="ECO:0000256" key="1">
    <source>
        <dbReference type="SAM" id="MobiDB-lite"/>
    </source>
</evidence>
<dbReference type="EMBL" id="JBHSHD010000007">
    <property type="protein sequence ID" value="MFC4820302.1"/>
    <property type="molecule type" value="Genomic_DNA"/>
</dbReference>
<accession>A0ABV9QXV2</accession>
<protein>
    <submittedName>
        <fullName evidence="2">Uncharacterized protein</fullName>
    </submittedName>
</protein>
<dbReference type="RefSeq" id="WP_380020142.1">
    <property type="nucleotide sequence ID" value="NZ_JBHSHD010000007.1"/>
</dbReference>
<feature type="region of interest" description="Disordered" evidence="1">
    <location>
        <begin position="9"/>
        <end position="45"/>
    </location>
</feature>
<feature type="compositionally biased region" description="Basic residues" evidence="1">
    <location>
        <begin position="33"/>
        <end position="43"/>
    </location>
</feature>
<name>A0ABV9QXV2_9GAMM</name>
<keyword evidence="3" id="KW-1185">Reference proteome</keyword>
<evidence type="ECO:0000313" key="3">
    <source>
        <dbReference type="Proteomes" id="UP001595886"/>
    </source>
</evidence>
<reference evidence="3" key="1">
    <citation type="journal article" date="2019" name="Int. J. Syst. Evol. Microbiol.">
        <title>The Global Catalogue of Microorganisms (GCM) 10K type strain sequencing project: providing services to taxonomists for standard genome sequencing and annotation.</title>
        <authorList>
            <consortium name="The Broad Institute Genomics Platform"/>
            <consortium name="The Broad Institute Genome Sequencing Center for Infectious Disease"/>
            <person name="Wu L."/>
            <person name="Ma J."/>
        </authorList>
    </citation>
    <scope>NUCLEOTIDE SEQUENCE [LARGE SCALE GENOMIC DNA]</scope>
    <source>
        <strain evidence="3">CCUG 30340</strain>
    </source>
</reference>
<gene>
    <name evidence="2" type="ORF">ACFO6Q_08200</name>
</gene>
<sequence>MGFLVMERRAAPMEPMQRKPHRSDALAAVPRERRQRADHRRRPAAGQADLLREFMELRADVVEKSIPPRSALPLPAAASHPARPITPRGTSAMSYIVISSFENVDTGDLQSEGEAIAVFPSEAPARAHFADRASTIAAAVRNAREGDADATFVTWLMILRMPLEVAGVEDALEDLELVIEETDAVDDPFGELVVDYQGRRHGPSGEAEHPRKDALQTLEAWLT</sequence>
<comment type="caution">
    <text evidence="2">The sequence shown here is derived from an EMBL/GenBank/DDBJ whole genome shotgun (WGS) entry which is preliminary data.</text>
</comment>
<dbReference type="Proteomes" id="UP001595886">
    <property type="component" value="Unassembled WGS sequence"/>
</dbReference>
<proteinExistence type="predicted"/>
<organism evidence="2 3">
    <name type="scientific">Dokdonella ginsengisoli</name>
    <dbReference type="NCBI Taxonomy" id="363846"/>
    <lineage>
        <taxon>Bacteria</taxon>
        <taxon>Pseudomonadati</taxon>
        <taxon>Pseudomonadota</taxon>
        <taxon>Gammaproteobacteria</taxon>
        <taxon>Lysobacterales</taxon>
        <taxon>Rhodanobacteraceae</taxon>
        <taxon>Dokdonella</taxon>
    </lineage>
</organism>
<evidence type="ECO:0000313" key="2">
    <source>
        <dbReference type="EMBL" id="MFC4820302.1"/>
    </source>
</evidence>